<protein>
    <submittedName>
        <fullName evidence="1">YaaR family protein</fullName>
    </submittedName>
</protein>
<accession>A0ABZ2Y153</accession>
<name>A0ABZ2Y153_9FIRM</name>
<dbReference type="Proteomes" id="UP001486565">
    <property type="component" value="Chromosome"/>
</dbReference>
<dbReference type="InterPro" id="IPR024042">
    <property type="entry name" value="TM1646-like_dom_sf"/>
</dbReference>
<sequence>MDMKVGPIQTPTIQATKEVKEKSVEKDFAFTLLSKIDESDLQQKLERMLQDITVQGKKLADHMDVKDLKKYRTLVSDFMNEVVSRSHKFSRENFLDKRGRHRVYGIVKKVNNNLDELAQELIKKEKDHLRILEKVDEIRGLLLDIMT</sequence>
<evidence type="ECO:0000313" key="2">
    <source>
        <dbReference type="Proteomes" id="UP001486565"/>
    </source>
</evidence>
<dbReference type="EMBL" id="CP121687">
    <property type="protein sequence ID" value="WZL69042.1"/>
    <property type="molecule type" value="Genomic_DNA"/>
</dbReference>
<dbReference type="SUPFAM" id="SSF158397">
    <property type="entry name" value="TM1646-like"/>
    <property type="match status" value="1"/>
</dbReference>
<evidence type="ECO:0000313" key="1">
    <source>
        <dbReference type="EMBL" id="WZL69042.1"/>
    </source>
</evidence>
<reference evidence="1 2" key="1">
    <citation type="submission" date="2023-03" db="EMBL/GenBank/DDBJ databases">
        <title>Novel Species.</title>
        <authorList>
            <person name="Ma S."/>
        </authorList>
    </citation>
    <scope>NUCLEOTIDE SEQUENCE [LARGE SCALE GENOMIC DNA]</scope>
    <source>
        <strain evidence="1 2">LIND6LT2</strain>
    </source>
</reference>
<dbReference type="Gene3D" id="1.20.120.490">
    <property type="entry name" value="Hypothetical protein TM1646-like domain"/>
    <property type="match status" value="1"/>
</dbReference>
<keyword evidence="2" id="KW-1185">Reference proteome</keyword>
<dbReference type="InterPro" id="IPR005585">
    <property type="entry name" value="DUF327"/>
</dbReference>
<gene>
    <name evidence="1" type="ORF">QBE51_09525</name>
</gene>
<organism evidence="1 2">
    <name type="scientific">Defluviitalea saccharophila</name>
    <dbReference type="NCBI Taxonomy" id="879970"/>
    <lineage>
        <taxon>Bacteria</taxon>
        <taxon>Bacillati</taxon>
        <taxon>Bacillota</taxon>
        <taxon>Clostridia</taxon>
        <taxon>Lachnospirales</taxon>
        <taxon>Defluviitaleaceae</taxon>
        <taxon>Defluviitalea</taxon>
    </lineage>
</organism>
<proteinExistence type="predicted"/>
<dbReference type="RefSeq" id="WP_341876046.1">
    <property type="nucleotide sequence ID" value="NZ_CP121687.1"/>
</dbReference>
<dbReference type="Pfam" id="PF03885">
    <property type="entry name" value="DUF327"/>
    <property type="match status" value="1"/>
</dbReference>